<evidence type="ECO:0000256" key="1">
    <source>
        <dbReference type="ARBA" id="ARBA00000085"/>
    </source>
</evidence>
<accession>A0A443JR85</accession>
<dbReference type="PANTHER" id="PTHR44936">
    <property type="entry name" value="SENSOR PROTEIN CREC"/>
    <property type="match status" value="1"/>
</dbReference>
<name>A0A443JR85_9RHOB</name>
<dbReference type="Pfam" id="PF19191">
    <property type="entry name" value="HEF_HK"/>
    <property type="match status" value="1"/>
</dbReference>
<evidence type="ECO:0000313" key="10">
    <source>
        <dbReference type="Proteomes" id="UP000284476"/>
    </source>
</evidence>
<dbReference type="InterPro" id="IPR004358">
    <property type="entry name" value="Sig_transdc_His_kin-like_C"/>
</dbReference>
<comment type="caution">
    <text evidence="9">The sequence shown here is derived from an EMBL/GenBank/DDBJ whole genome shotgun (WGS) entry which is preliminary data.</text>
</comment>
<dbReference type="PROSITE" id="PS50109">
    <property type="entry name" value="HIS_KIN"/>
    <property type="match status" value="1"/>
</dbReference>
<keyword evidence="3" id="KW-0808">Transferase</keyword>
<dbReference type="Pfam" id="PF02518">
    <property type="entry name" value="HATPase_c"/>
    <property type="match status" value="1"/>
</dbReference>
<evidence type="ECO:0000256" key="5">
    <source>
        <dbReference type="ARBA" id="ARBA00022777"/>
    </source>
</evidence>
<dbReference type="Gene3D" id="3.30.565.10">
    <property type="entry name" value="Histidine kinase-like ATPase, C-terminal domain"/>
    <property type="match status" value="2"/>
</dbReference>
<evidence type="ECO:0000256" key="3">
    <source>
        <dbReference type="ARBA" id="ARBA00022679"/>
    </source>
</evidence>
<feature type="coiled-coil region" evidence="7">
    <location>
        <begin position="538"/>
        <end position="565"/>
    </location>
</feature>
<dbReference type="InterPro" id="IPR036890">
    <property type="entry name" value="HATPase_C_sf"/>
</dbReference>
<dbReference type="Pfam" id="PF13589">
    <property type="entry name" value="HATPase_c_3"/>
    <property type="match status" value="1"/>
</dbReference>
<dbReference type="InterPro" id="IPR003594">
    <property type="entry name" value="HATPase_dom"/>
</dbReference>
<evidence type="ECO:0000256" key="6">
    <source>
        <dbReference type="ARBA" id="ARBA00022840"/>
    </source>
</evidence>
<dbReference type="InterPro" id="IPR050980">
    <property type="entry name" value="2C_sensor_his_kinase"/>
</dbReference>
<dbReference type="Proteomes" id="UP000284476">
    <property type="component" value="Unassembled WGS sequence"/>
</dbReference>
<dbReference type="EMBL" id="SAUZ01000004">
    <property type="protein sequence ID" value="RWR23024.1"/>
    <property type="molecule type" value="Genomic_DNA"/>
</dbReference>
<dbReference type="InterPro" id="IPR043836">
    <property type="entry name" value="DHp"/>
</dbReference>
<keyword evidence="4" id="KW-0547">Nucleotide-binding</keyword>
<evidence type="ECO:0000256" key="4">
    <source>
        <dbReference type="ARBA" id="ARBA00022741"/>
    </source>
</evidence>
<dbReference type="GO" id="GO:0005524">
    <property type="term" value="F:ATP binding"/>
    <property type="evidence" value="ECO:0007669"/>
    <property type="project" value="UniProtKB-KW"/>
</dbReference>
<evidence type="ECO:0000256" key="2">
    <source>
        <dbReference type="ARBA" id="ARBA00012438"/>
    </source>
</evidence>
<sequence length="793" mass="89163">MFRITARTVLELGSELISSDIIAFYELIKNGFDAGTKNGVEVRFDIILTKAIGQRLAREAGKIDQAAENSAQLLKELKAIVDGEILESASKEALTSFRALIDAAATPAALVDALTDGMRQFNTITIKDTGSGMSALDLEDNFLVIGTGSRKKAIDAALASGTDKAPYLGEKGIGRLSAMRLGEQLHVETAKISDTHFNLLEIDWRIFNTVDAMLDEIDVKPSLGELKPFPDWSGTTIVISDLTENWFKDRVFEMGDREFSRLTDPFEDPGVRPRIAVFWNGDRVPVASMSRSLLEAAHAHVSGKYSINEGEPSLKITTDIADLGFPHPREVRTIVLDRADLEGAIIGKDDHIDDRALIDVGPFEFEAHWFNRRRLPLKDAVGEKLAIRDEQEKWSGNLLFRDLFRVFPYGEEEDDWLELDRRALRRSGYLLNRTQFVGRTQISRITNPALLDQTNREGLRVTPEQRVLLLIMRFAVQDQLGQAIGEVEKQYKAQKIDLGDAQKQVTRMEDRAKTALTRIRRFSPPDAEEAIADIQQTLAEFSQFAAQARERIAQVEQEGRQMVEMAGIGLMVEVVAHELARSTESALRALEKLKDADVPDRLRGQIATLRAEMKSINKRVRVLDPMSVSGRQRTELFSLNQLVNDTIAAHASQFERHRITPIIHLPEKTVRIRAVKGMIVQILENLISNSVYWLDIRGKRENFKPEIRISVGSSPPTLVFEDNGRGVAVENQEAVFKMFFSLRDSKRRRGLGLFIARDAAEHHGGTLNLDDYRDPQTGRLHRFTLELPEGLQQ</sequence>
<keyword evidence="7" id="KW-0175">Coiled coil</keyword>
<organism evidence="9 10">
    <name type="scientific">Paenirhodobacter populi</name>
    <dbReference type="NCBI Taxonomy" id="2306993"/>
    <lineage>
        <taxon>Bacteria</taxon>
        <taxon>Pseudomonadati</taxon>
        <taxon>Pseudomonadota</taxon>
        <taxon>Alphaproteobacteria</taxon>
        <taxon>Rhodobacterales</taxon>
        <taxon>Rhodobacter group</taxon>
        <taxon>Paenirhodobacter</taxon>
    </lineage>
</organism>
<reference evidence="9 10" key="1">
    <citation type="submission" date="2019-01" db="EMBL/GenBank/DDBJ databases">
        <title>Sinorhodobacter populi sp. nov. isolated from the symptomatic bark tissue of Populus euramericana canker.</title>
        <authorList>
            <person name="Xu G."/>
        </authorList>
    </citation>
    <scope>NUCLEOTIDE SEQUENCE [LARGE SCALE GENOMIC DNA]</scope>
    <source>
        <strain evidence="9 10">SK2B-1</strain>
    </source>
</reference>
<dbReference type="InterPro" id="IPR005467">
    <property type="entry name" value="His_kinase_dom"/>
</dbReference>
<comment type="catalytic activity">
    <reaction evidence="1">
        <text>ATP + protein L-histidine = ADP + protein N-phospho-L-histidine.</text>
        <dbReference type="EC" id="2.7.13.3"/>
    </reaction>
</comment>
<evidence type="ECO:0000256" key="7">
    <source>
        <dbReference type="SAM" id="Coils"/>
    </source>
</evidence>
<keyword evidence="5" id="KW-0418">Kinase</keyword>
<dbReference type="PRINTS" id="PR00344">
    <property type="entry name" value="BCTRLSENSOR"/>
</dbReference>
<reference evidence="9 10" key="2">
    <citation type="submission" date="2019-01" db="EMBL/GenBank/DDBJ databases">
        <authorList>
            <person name="Li Y."/>
        </authorList>
    </citation>
    <scope>NUCLEOTIDE SEQUENCE [LARGE SCALE GENOMIC DNA]</scope>
    <source>
        <strain evidence="9 10">SK2B-1</strain>
    </source>
</reference>
<dbReference type="EC" id="2.7.13.3" evidence="2"/>
<dbReference type="RefSeq" id="WP_128208008.1">
    <property type="nucleotide sequence ID" value="NZ_JBHRSO010000013.1"/>
</dbReference>
<dbReference type="SUPFAM" id="SSF55874">
    <property type="entry name" value="ATPase domain of HSP90 chaperone/DNA topoisomerase II/histidine kinase"/>
    <property type="match status" value="2"/>
</dbReference>
<dbReference type="PANTHER" id="PTHR44936:SF10">
    <property type="entry name" value="SENSOR PROTEIN RSTB"/>
    <property type="match status" value="1"/>
</dbReference>
<keyword evidence="6" id="KW-0067">ATP-binding</keyword>
<feature type="domain" description="Histidine kinase" evidence="8">
    <location>
        <begin position="574"/>
        <end position="791"/>
    </location>
</feature>
<dbReference type="SMART" id="SM00387">
    <property type="entry name" value="HATPase_c"/>
    <property type="match status" value="1"/>
</dbReference>
<dbReference type="GO" id="GO:0004673">
    <property type="term" value="F:protein histidine kinase activity"/>
    <property type="evidence" value="ECO:0007669"/>
    <property type="project" value="UniProtKB-EC"/>
</dbReference>
<gene>
    <name evidence="9" type="ORF">D2T30_05195</name>
</gene>
<protein>
    <recommendedName>
        <fullName evidence="2">histidine kinase</fullName>
        <ecNumber evidence="2">2.7.13.3</ecNumber>
    </recommendedName>
</protein>
<dbReference type="AlphaFoldDB" id="A0A443JR85"/>
<proteinExistence type="predicted"/>
<evidence type="ECO:0000259" key="8">
    <source>
        <dbReference type="PROSITE" id="PS50109"/>
    </source>
</evidence>
<evidence type="ECO:0000313" key="9">
    <source>
        <dbReference type="EMBL" id="RWR23024.1"/>
    </source>
</evidence>